<proteinExistence type="predicted"/>
<dbReference type="EMBL" id="HBUE01283690">
    <property type="protein sequence ID" value="CAG6570367.1"/>
    <property type="molecule type" value="Transcribed_RNA"/>
</dbReference>
<reference evidence="1" key="1">
    <citation type="submission" date="2021-05" db="EMBL/GenBank/DDBJ databases">
        <authorList>
            <person name="Alioto T."/>
            <person name="Alioto T."/>
            <person name="Gomez Garrido J."/>
        </authorList>
    </citation>
    <scope>NUCLEOTIDE SEQUENCE</scope>
</reference>
<evidence type="ECO:0000313" key="1">
    <source>
        <dbReference type="EMBL" id="CAG6518820.1"/>
    </source>
</evidence>
<dbReference type="AlphaFoldDB" id="A0A8D8GT86"/>
<dbReference type="EMBL" id="HBUE01178127">
    <property type="protein sequence ID" value="CAG6518820.1"/>
    <property type="molecule type" value="Transcribed_RNA"/>
</dbReference>
<name>A0A8D8GT86_CULPI</name>
<accession>A0A8D8GT86</accession>
<protein>
    <submittedName>
        <fullName evidence="1">(northern house mosquito) hypothetical protein</fullName>
    </submittedName>
</protein>
<organism evidence="1">
    <name type="scientific">Culex pipiens</name>
    <name type="common">House mosquito</name>
    <dbReference type="NCBI Taxonomy" id="7175"/>
    <lineage>
        <taxon>Eukaryota</taxon>
        <taxon>Metazoa</taxon>
        <taxon>Ecdysozoa</taxon>
        <taxon>Arthropoda</taxon>
        <taxon>Hexapoda</taxon>
        <taxon>Insecta</taxon>
        <taxon>Pterygota</taxon>
        <taxon>Neoptera</taxon>
        <taxon>Endopterygota</taxon>
        <taxon>Diptera</taxon>
        <taxon>Nematocera</taxon>
        <taxon>Culicoidea</taxon>
        <taxon>Culicidae</taxon>
        <taxon>Culicinae</taxon>
        <taxon>Culicini</taxon>
        <taxon>Culex</taxon>
        <taxon>Culex</taxon>
    </lineage>
</organism>
<sequence length="114" mass="13207">MKRFSKFCNSDSQNVVARVGFFRFSKKNQEYWLKLCDYGRELELKSQRICSNTAGDCMESSSSTAPRRWICWRESIRPRCPQVPCKNSISPRNNNLVRLENFCPTVSGDVVNVC</sequence>